<accession>A0A549TGF8</accession>
<feature type="transmembrane region" description="Helical" evidence="1">
    <location>
        <begin position="29"/>
        <end position="47"/>
    </location>
</feature>
<keyword evidence="3" id="KW-1185">Reference proteome</keyword>
<feature type="transmembrane region" description="Helical" evidence="1">
    <location>
        <begin position="179"/>
        <end position="201"/>
    </location>
</feature>
<feature type="transmembrane region" description="Helical" evidence="1">
    <location>
        <begin position="80"/>
        <end position="101"/>
    </location>
</feature>
<feature type="transmembrane region" description="Helical" evidence="1">
    <location>
        <begin position="364"/>
        <end position="387"/>
    </location>
</feature>
<dbReference type="RefSeq" id="WP_142880863.1">
    <property type="nucleotide sequence ID" value="NZ_VJMG01000008.1"/>
</dbReference>
<comment type="caution">
    <text evidence="2">The sequence shown here is derived from an EMBL/GenBank/DDBJ whole genome shotgun (WGS) entry which is preliminary data.</text>
</comment>
<reference evidence="2 3" key="1">
    <citation type="submission" date="2019-07" db="EMBL/GenBank/DDBJ databases">
        <title>Ln-dependent methylotrophs.</title>
        <authorList>
            <person name="Tani A."/>
        </authorList>
    </citation>
    <scope>NUCLEOTIDE SEQUENCE [LARGE SCALE GENOMIC DNA]</scope>
    <source>
        <strain evidence="2 3">SM12</strain>
    </source>
</reference>
<organism evidence="2 3">
    <name type="scientific">Rhizobium straminoryzae</name>
    <dbReference type="NCBI Taxonomy" id="1387186"/>
    <lineage>
        <taxon>Bacteria</taxon>
        <taxon>Pseudomonadati</taxon>
        <taxon>Pseudomonadota</taxon>
        <taxon>Alphaproteobacteria</taxon>
        <taxon>Hyphomicrobiales</taxon>
        <taxon>Rhizobiaceae</taxon>
        <taxon>Rhizobium/Agrobacterium group</taxon>
        <taxon>Rhizobium</taxon>
    </lineage>
</organism>
<feature type="transmembrane region" description="Helical" evidence="1">
    <location>
        <begin position="253"/>
        <end position="268"/>
    </location>
</feature>
<feature type="transmembrane region" description="Helical" evidence="1">
    <location>
        <begin position="393"/>
        <end position="414"/>
    </location>
</feature>
<keyword evidence="1" id="KW-1133">Transmembrane helix</keyword>
<sequence>MASITNRNISDHIHAQQDQLDFDPPSRPVLAVFIALSVFTFVALMPLPEFFRSIWMTCGAVLLSISVVGLSGASATRRHIALGLAVVTGYLFWALAFPAAINGGDDNGAYLVFARDFYGDIRATIQPLSERRLFSVGGIYAFQAPVIHWFGMGYLSLVEPALGILLFIVAVVTRPKLPVAAALLAIIVIALMPLLGSAALANTASTFIIGSLSLVLILLALGIVRGGRPTSMELAAIVTLPLAALVFRPTTAPFNGLLAGGICLWLVIRNPMDAVRLAVLGLPIVGLFGSSLLVYHDIGGSWLYPLLGRGTHITSEGISIMGSMPLSGHLANIARITSRDIPFLLALVGALSSLVVLRRNRSVCLAFLAVIVIFLIFAASVVIATSGLASGRYITPVSFSMIVVSLIVVGEAFSRWSFLQSQGFTRFAPPALLGILLVLLLGARVAGHGVAERRLLQHELTREQAAMVRNVGDIINSRIGSNGAVVLVDISEARFLVPLLQARVLLMDQPGMLIPWRQQTNTEPLPDYTTGLTDYLARMDTKAIVVKDLSCAPQPAFAPAGWADLMRYGVRRNTDALCEIAKTAERIDLGNYTVLFPHRP</sequence>
<dbReference type="AlphaFoldDB" id="A0A549TGF8"/>
<feature type="transmembrane region" description="Helical" evidence="1">
    <location>
        <begin position="341"/>
        <end position="357"/>
    </location>
</feature>
<name>A0A549TGF8_9HYPH</name>
<protein>
    <submittedName>
        <fullName evidence="2">Uncharacterized protein</fullName>
    </submittedName>
</protein>
<feature type="transmembrane region" description="Helical" evidence="1">
    <location>
        <begin position="53"/>
        <end position="73"/>
    </location>
</feature>
<dbReference type="EMBL" id="VJMG01000008">
    <property type="protein sequence ID" value="TRL41856.1"/>
    <property type="molecule type" value="Genomic_DNA"/>
</dbReference>
<feature type="transmembrane region" description="Helical" evidence="1">
    <location>
        <begin position="231"/>
        <end position="247"/>
    </location>
</feature>
<feature type="transmembrane region" description="Helical" evidence="1">
    <location>
        <begin position="275"/>
        <end position="295"/>
    </location>
</feature>
<evidence type="ECO:0000313" key="3">
    <source>
        <dbReference type="Proteomes" id="UP000316801"/>
    </source>
</evidence>
<proteinExistence type="predicted"/>
<feature type="transmembrane region" description="Helical" evidence="1">
    <location>
        <begin position="207"/>
        <end position="224"/>
    </location>
</feature>
<gene>
    <name evidence="2" type="ORF">FNA46_03005</name>
</gene>
<keyword evidence="1" id="KW-0472">Membrane</keyword>
<dbReference type="Proteomes" id="UP000316801">
    <property type="component" value="Unassembled WGS sequence"/>
</dbReference>
<keyword evidence="1" id="KW-0812">Transmembrane</keyword>
<feature type="transmembrane region" description="Helical" evidence="1">
    <location>
        <begin position="426"/>
        <end position="447"/>
    </location>
</feature>
<feature type="transmembrane region" description="Helical" evidence="1">
    <location>
        <begin position="146"/>
        <end position="172"/>
    </location>
</feature>
<evidence type="ECO:0000313" key="2">
    <source>
        <dbReference type="EMBL" id="TRL41856.1"/>
    </source>
</evidence>
<evidence type="ECO:0000256" key="1">
    <source>
        <dbReference type="SAM" id="Phobius"/>
    </source>
</evidence>